<accession>A0A4P8IWE1</accession>
<feature type="transmembrane region" description="Helical" evidence="7">
    <location>
        <begin position="72"/>
        <end position="91"/>
    </location>
</feature>
<proteinExistence type="inferred from homology"/>
<comment type="subcellular location">
    <subcellularLocation>
        <location evidence="1">Cell membrane</location>
        <topology evidence="1">Multi-pass membrane protein</topology>
    </subcellularLocation>
</comment>
<keyword evidence="9" id="KW-1185">Reference proteome</keyword>
<evidence type="ECO:0000256" key="6">
    <source>
        <dbReference type="ARBA" id="ARBA00023136"/>
    </source>
</evidence>
<dbReference type="PANTHER" id="PTHR33452:SF1">
    <property type="entry name" value="INNER MEMBRANE PROTEIN YPHA-RELATED"/>
    <property type="match status" value="1"/>
</dbReference>
<evidence type="ECO:0000313" key="8">
    <source>
        <dbReference type="EMBL" id="QCP51803.1"/>
    </source>
</evidence>
<sequence>MKTPAFSATLGRLLMSALFLSSGFGKLANPAGTKAYIAANGLPWPDLAYGVAIAIEVGFSVALVFGYRTRAVAAVMAIFTLVTGLAFHNNLSDSHQVINLLKNIAIVGGFLQVIVLGAGALSLDAFLASRRPPAQP</sequence>
<keyword evidence="5 7" id="KW-1133">Transmembrane helix</keyword>
<keyword evidence="3" id="KW-1003">Cell membrane</keyword>
<evidence type="ECO:0000256" key="2">
    <source>
        <dbReference type="ARBA" id="ARBA00006679"/>
    </source>
</evidence>
<evidence type="ECO:0000256" key="4">
    <source>
        <dbReference type="ARBA" id="ARBA00022692"/>
    </source>
</evidence>
<keyword evidence="6 7" id="KW-0472">Membrane</keyword>
<dbReference type="EMBL" id="CP040077">
    <property type="protein sequence ID" value="QCP51803.1"/>
    <property type="molecule type" value="Genomic_DNA"/>
</dbReference>
<evidence type="ECO:0000256" key="3">
    <source>
        <dbReference type="ARBA" id="ARBA00022475"/>
    </source>
</evidence>
<keyword evidence="4 7" id="KW-0812">Transmembrane</keyword>
<evidence type="ECO:0000256" key="5">
    <source>
        <dbReference type="ARBA" id="ARBA00022989"/>
    </source>
</evidence>
<dbReference type="KEGG" id="tvl:FAZ95_15480"/>
<name>A0A4P8IWE1_9BURK</name>
<evidence type="ECO:0000313" key="9">
    <source>
        <dbReference type="Proteomes" id="UP000298656"/>
    </source>
</evidence>
<protein>
    <submittedName>
        <fullName evidence="8">DoxX family protein</fullName>
    </submittedName>
</protein>
<dbReference type="GO" id="GO:0005886">
    <property type="term" value="C:plasma membrane"/>
    <property type="evidence" value="ECO:0007669"/>
    <property type="project" value="UniProtKB-SubCell"/>
</dbReference>
<organism evidence="8 9">
    <name type="scientific">Trinickia violacea</name>
    <dbReference type="NCBI Taxonomy" id="2571746"/>
    <lineage>
        <taxon>Bacteria</taxon>
        <taxon>Pseudomonadati</taxon>
        <taxon>Pseudomonadota</taxon>
        <taxon>Betaproteobacteria</taxon>
        <taxon>Burkholderiales</taxon>
        <taxon>Burkholderiaceae</taxon>
        <taxon>Trinickia</taxon>
    </lineage>
</organism>
<feature type="transmembrane region" description="Helical" evidence="7">
    <location>
        <begin position="103"/>
        <end position="127"/>
    </location>
</feature>
<evidence type="ECO:0000256" key="1">
    <source>
        <dbReference type="ARBA" id="ARBA00004651"/>
    </source>
</evidence>
<reference evidence="8 9" key="1">
    <citation type="submission" date="2019-05" db="EMBL/GenBank/DDBJ databases">
        <title>Burkholderia sp. DHOD12, isolated from subtropical forest soil.</title>
        <authorList>
            <person name="Gao Z.-H."/>
            <person name="Qiu L.-H."/>
        </authorList>
    </citation>
    <scope>NUCLEOTIDE SEQUENCE [LARGE SCALE GENOMIC DNA]</scope>
    <source>
        <strain evidence="8 9">DHOD12</strain>
    </source>
</reference>
<dbReference type="InterPro" id="IPR051907">
    <property type="entry name" value="DoxX-like_oxidoreductase"/>
</dbReference>
<dbReference type="Proteomes" id="UP000298656">
    <property type="component" value="Chromosome 1"/>
</dbReference>
<evidence type="ECO:0000256" key="7">
    <source>
        <dbReference type="SAM" id="Phobius"/>
    </source>
</evidence>
<dbReference type="AlphaFoldDB" id="A0A4P8IWE1"/>
<dbReference type="PANTHER" id="PTHR33452">
    <property type="entry name" value="OXIDOREDUCTASE CATD-RELATED"/>
    <property type="match status" value="1"/>
</dbReference>
<dbReference type="InterPro" id="IPR032808">
    <property type="entry name" value="DoxX"/>
</dbReference>
<feature type="transmembrane region" description="Helical" evidence="7">
    <location>
        <begin position="47"/>
        <end position="65"/>
    </location>
</feature>
<dbReference type="OrthoDB" id="9792760at2"/>
<dbReference type="Pfam" id="PF07681">
    <property type="entry name" value="DoxX"/>
    <property type="match status" value="1"/>
</dbReference>
<comment type="similarity">
    <text evidence="2">Belongs to the DoxX family.</text>
</comment>
<gene>
    <name evidence="8" type="ORF">FAZ95_15480</name>
</gene>